<protein>
    <recommendedName>
        <fullName evidence="10">ORM1-like protein</fullName>
    </recommendedName>
</protein>
<dbReference type="PIRSF" id="PIRSF018147">
    <property type="entry name" value="ORMDL"/>
    <property type="match status" value="1"/>
</dbReference>
<dbReference type="GO" id="GO:0005789">
    <property type="term" value="C:endoplasmic reticulum membrane"/>
    <property type="evidence" value="ECO:0007669"/>
    <property type="project" value="InterPro"/>
</dbReference>
<evidence type="ECO:0000256" key="7">
    <source>
        <dbReference type="SAM" id="Phobius"/>
    </source>
</evidence>
<evidence type="ECO:0000313" key="8">
    <source>
        <dbReference type="EnsemblMetazoa" id="ASTEI05316-PA"/>
    </source>
</evidence>
<dbReference type="VEuPathDB" id="VectorBase:ASTE004796"/>
<evidence type="ECO:0000256" key="5">
    <source>
        <dbReference type="ARBA" id="ARBA00023136"/>
    </source>
</evidence>
<evidence type="ECO:0000256" key="4">
    <source>
        <dbReference type="ARBA" id="ARBA00022989"/>
    </source>
</evidence>
<evidence type="ECO:0000256" key="1">
    <source>
        <dbReference type="ARBA" id="ARBA00004141"/>
    </source>
</evidence>
<organism evidence="8 9">
    <name type="scientific">Anopheles stephensi</name>
    <name type="common">Indo-Pakistan malaria mosquito</name>
    <dbReference type="NCBI Taxonomy" id="30069"/>
    <lineage>
        <taxon>Eukaryota</taxon>
        <taxon>Metazoa</taxon>
        <taxon>Ecdysozoa</taxon>
        <taxon>Arthropoda</taxon>
        <taxon>Hexapoda</taxon>
        <taxon>Insecta</taxon>
        <taxon>Pterygota</taxon>
        <taxon>Neoptera</taxon>
        <taxon>Endopterygota</taxon>
        <taxon>Diptera</taxon>
        <taxon>Nematocera</taxon>
        <taxon>Culicoidea</taxon>
        <taxon>Culicidae</taxon>
        <taxon>Anophelinae</taxon>
        <taxon>Anopheles</taxon>
    </lineage>
</organism>
<reference evidence="9" key="1">
    <citation type="journal article" date="2014" name="Genome Biol.">
        <title>Genome analysis of a major urban malaria vector mosquito, Anopheles stephensi.</title>
        <authorList>
            <person name="Jiang X."/>
            <person name="Peery A."/>
            <person name="Hall A.B."/>
            <person name="Sharma A."/>
            <person name="Chen X.G."/>
            <person name="Waterhouse R.M."/>
            <person name="Komissarov A."/>
            <person name="Riehle M.M."/>
            <person name="Shouche Y."/>
            <person name="Sharakhova M.V."/>
            <person name="Lawson D."/>
            <person name="Pakpour N."/>
            <person name="Arensburger P."/>
            <person name="Davidson V.L."/>
            <person name="Eiglmeier K."/>
            <person name="Emrich S."/>
            <person name="George P."/>
            <person name="Kennedy R.C."/>
            <person name="Mane S.P."/>
            <person name="Maslen G."/>
            <person name="Oringanje C."/>
            <person name="Qi Y."/>
            <person name="Settlage R."/>
            <person name="Tojo M."/>
            <person name="Tubio J.M."/>
            <person name="Unger M.F."/>
            <person name="Wang B."/>
            <person name="Vernick K.D."/>
            <person name="Ribeiro J.M."/>
            <person name="James A.A."/>
            <person name="Michel K."/>
            <person name="Riehle M.A."/>
            <person name="Luckhart S."/>
            <person name="Sharakhov I.V."/>
            <person name="Tu Z."/>
        </authorList>
    </citation>
    <scope>NUCLEOTIDE SEQUENCE [LARGE SCALE GENOMIC DNA]</scope>
    <source>
        <strain evidence="9">Indian</strain>
    </source>
</reference>
<dbReference type="Proteomes" id="UP000076408">
    <property type="component" value="Unassembled WGS sequence"/>
</dbReference>
<dbReference type="PANTHER" id="PTHR12665">
    <property type="entry name" value="ORMDL PROTEINS"/>
    <property type="match status" value="1"/>
</dbReference>
<dbReference type="EnsemblMetazoa" id="ASTEI05316-RA">
    <property type="protein sequence ID" value="ASTEI05316-PA"/>
    <property type="gene ID" value="ASTEI05316"/>
</dbReference>
<accession>A0A182YA30</accession>
<evidence type="ECO:0008006" key="10">
    <source>
        <dbReference type="Google" id="ProtNLM"/>
    </source>
</evidence>
<keyword evidence="9" id="KW-1185">Reference proteome</keyword>
<keyword evidence="5 7" id="KW-0472">Membrane</keyword>
<evidence type="ECO:0000256" key="2">
    <source>
        <dbReference type="ARBA" id="ARBA00007649"/>
    </source>
</evidence>
<name>A0A182YA30_ANOST</name>
<proteinExistence type="inferred from homology"/>
<feature type="compositionally biased region" description="Basic residues" evidence="6">
    <location>
        <begin position="13"/>
        <end position="31"/>
    </location>
</feature>
<evidence type="ECO:0000313" key="9">
    <source>
        <dbReference type="Proteomes" id="UP000076408"/>
    </source>
</evidence>
<reference evidence="8" key="2">
    <citation type="submission" date="2020-05" db="UniProtKB">
        <authorList>
            <consortium name="EnsemblMetazoa"/>
        </authorList>
    </citation>
    <scope>IDENTIFICATION</scope>
    <source>
        <strain evidence="8">Indian</strain>
    </source>
</reference>
<sequence length="184" mass="20855">VAFGGKFAATRGTHTRSVSKQRKTRTYKNQRKMIAGGNGDPNPNSSWLDSRGLWLAYVLGLTIFHLCVLSIPFVQIPCAWTITNLLHNLAHLYFLHLIKGAPWMSTDAGENRKYTHWEQIDCGEQFTSTRKFLTAAPIILFLLTSLYTRNDAEHFTVNLISLVTVLVPKLPQLHGVRLFGINRY</sequence>
<keyword evidence="4 7" id="KW-1133">Transmembrane helix</keyword>
<comment type="similarity">
    <text evidence="2">Belongs to the ORM family.</text>
</comment>
<dbReference type="Pfam" id="PF04061">
    <property type="entry name" value="ORMDL"/>
    <property type="match status" value="1"/>
</dbReference>
<feature type="transmembrane region" description="Helical" evidence="7">
    <location>
        <begin position="54"/>
        <end position="74"/>
    </location>
</feature>
<evidence type="ECO:0000256" key="6">
    <source>
        <dbReference type="SAM" id="MobiDB-lite"/>
    </source>
</evidence>
<dbReference type="InterPro" id="IPR007203">
    <property type="entry name" value="ORMDL"/>
</dbReference>
<dbReference type="VEuPathDB" id="VectorBase:ASTEI20_036386"/>
<dbReference type="STRING" id="30069.A0A182YA30"/>
<evidence type="ECO:0000256" key="3">
    <source>
        <dbReference type="ARBA" id="ARBA00022692"/>
    </source>
</evidence>
<comment type="subcellular location">
    <subcellularLocation>
        <location evidence="1">Membrane</location>
        <topology evidence="1">Multi-pass membrane protein</topology>
    </subcellularLocation>
</comment>
<feature type="region of interest" description="Disordered" evidence="6">
    <location>
        <begin position="1"/>
        <end position="42"/>
    </location>
</feature>
<dbReference type="VEuPathDB" id="VectorBase:ASTEI05316"/>
<dbReference type="OMA" id="STHYTHF"/>
<dbReference type="GO" id="GO:2000303">
    <property type="term" value="P:regulation of ceramide biosynthetic process"/>
    <property type="evidence" value="ECO:0007669"/>
    <property type="project" value="UniProtKB-ARBA"/>
</dbReference>
<keyword evidence="3 7" id="KW-0812">Transmembrane</keyword>
<dbReference type="AlphaFoldDB" id="A0A182YA30"/>